<keyword evidence="1" id="KW-0812">Transmembrane</keyword>
<reference evidence="2 3" key="1">
    <citation type="submission" date="2018-03" db="EMBL/GenBank/DDBJ databases">
        <title>The draft genome of Sphingosinicella sp. GL-C-18.</title>
        <authorList>
            <person name="Liu L."/>
            <person name="Li L."/>
            <person name="Liang L."/>
            <person name="Zhang X."/>
            <person name="Wang T."/>
        </authorList>
    </citation>
    <scope>NUCLEOTIDE SEQUENCE [LARGE SCALE GENOMIC DNA]</scope>
    <source>
        <strain evidence="2 3">GL-C-18</strain>
    </source>
</reference>
<evidence type="ECO:0000256" key="1">
    <source>
        <dbReference type="SAM" id="Phobius"/>
    </source>
</evidence>
<feature type="transmembrane region" description="Helical" evidence="1">
    <location>
        <begin position="190"/>
        <end position="210"/>
    </location>
</feature>
<feature type="transmembrane region" description="Helical" evidence="1">
    <location>
        <begin position="91"/>
        <end position="113"/>
    </location>
</feature>
<dbReference type="OrthoDB" id="7764375at2"/>
<comment type="caution">
    <text evidence="2">The sequence shown here is derived from an EMBL/GenBank/DDBJ whole genome shotgun (WGS) entry which is preliminary data.</text>
</comment>
<dbReference type="Pfam" id="PF06532">
    <property type="entry name" value="NrsF"/>
    <property type="match status" value="1"/>
</dbReference>
<accession>A0A2P7QZS0</accession>
<feature type="transmembrane region" description="Helical" evidence="1">
    <location>
        <begin position="158"/>
        <end position="178"/>
    </location>
</feature>
<dbReference type="AlphaFoldDB" id="A0A2P7QZS0"/>
<dbReference type="EMBL" id="PXYI01000001">
    <property type="protein sequence ID" value="PSJ43461.1"/>
    <property type="molecule type" value="Genomic_DNA"/>
</dbReference>
<name>A0A2P7QZS0_9SPHN</name>
<dbReference type="Proteomes" id="UP000241167">
    <property type="component" value="Unassembled WGS sequence"/>
</dbReference>
<evidence type="ECO:0000313" key="2">
    <source>
        <dbReference type="EMBL" id="PSJ43461.1"/>
    </source>
</evidence>
<keyword evidence="1" id="KW-0472">Membrane</keyword>
<protein>
    <submittedName>
        <fullName evidence="2">DUF1109 domain-containing protein</fullName>
    </submittedName>
</protein>
<gene>
    <name evidence="2" type="ORF">C7I55_03650</name>
</gene>
<proteinExistence type="predicted"/>
<evidence type="ECO:0000313" key="3">
    <source>
        <dbReference type="Proteomes" id="UP000241167"/>
    </source>
</evidence>
<feature type="transmembrane region" description="Helical" evidence="1">
    <location>
        <begin position="125"/>
        <end position="146"/>
    </location>
</feature>
<keyword evidence="1" id="KW-1133">Transmembrane helix</keyword>
<feature type="transmembrane region" description="Helical" evidence="1">
    <location>
        <begin position="27"/>
        <end position="48"/>
    </location>
</feature>
<dbReference type="InterPro" id="IPR009495">
    <property type="entry name" value="NrsF"/>
</dbReference>
<keyword evidence="3" id="KW-1185">Reference proteome</keyword>
<dbReference type="RefSeq" id="WP_106511482.1">
    <property type="nucleotide sequence ID" value="NZ_PXYI01000001.1"/>
</dbReference>
<sequence>MDTDALIEALARDAKPVPRRSFERRMAAGLSLGASFAFLMLVTGLGIQHDLLTAAVTPGFWGKAAYTSSLAMIGLLLSAQLARPSTRRLRGAWLVAAPIALLAVFAAAELAGIDPNTRSGLVREPLWTCVPLILALAVPIFIGLAGAIRQMAPTMLRAAGAAAGLATSGLAATLYGLYCQQLSATYILTRYTLAIALFSALGALIGPRLFRW</sequence>
<feature type="transmembrane region" description="Helical" evidence="1">
    <location>
        <begin position="60"/>
        <end position="79"/>
    </location>
</feature>
<organism evidence="2 3">
    <name type="scientific">Allosphingosinicella deserti</name>
    <dbReference type="NCBI Taxonomy" id="2116704"/>
    <lineage>
        <taxon>Bacteria</taxon>
        <taxon>Pseudomonadati</taxon>
        <taxon>Pseudomonadota</taxon>
        <taxon>Alphaproteobacteria</taxon>
        <taxon>Sphingomonadales</taxon>
        <taxon>Sphingomonadaceae</taxon>
        <taxon>Allosphingosinicella</taxon>
    </lineage>
</organism>